<dbReference type="GO" id="GO:0005634">
    <property type="term" value="C:nucleus"/>
    <property type="evidence" value="ECO:0007669"/>
    <property type="project" value="TreeGrafter"/>
</dbReference>
<sequence length="831" mass="92492">MPAFGASAADRAAKIPGMMEPAWPIKGASHVRGEETPDGFRSMDIIVGFGGQKLKDARILITPEEDILVSIARKLHIDNIIADIRSDDYHERKHFDVPAEIRLPQRLIATGSQLQEMIRPRIAARLPHPQALSQQMEEVDSDSESAAHMTITATGVHRALLRLYERLGTELTAFDMHKCDASPWEVKYAPETIGEILQLGREAGVIKEWLTGLRTDKVHTGCTKGKRKAKPKASASKKRRKKGGDMDGFLVDSEEERGIMNEIAEASPEEIDWLNPVAKTKKSTIRTGGKMAELLGKKKDKTNTIVISGPTGCGKTAAVYAAAKELGYTVFEVNSGMRRSGKDVIDMVGDMSRNHQVGNQSVMESDNPFSKAKAAKSAAVAIEDDLQMRQRQSLILFEEVDILFEEDKSFWITVIGLMAQSKRPIVLTCNNETLLPWDDLTLHAVLRFSLPPRDLLVDHLLLMAANEGHLLQRPAVDALVQAKSNDLRACIMELQFHCRMAVGDRKGGLDWWIHRFPAGCDIAENGEKNRVISVDTYTLGMGMIPNVPDLNEDDKWRGLWDEYGLDIGASVNGLEDYARAMEEAGVDKQVSLRITDAFFEARSAADAFAPLEASSLDQPRLDFTLPKRKKNPKLVLDDLYGIKILQTDPSTIPTAETELAICMRSLAREYVSSVAKKFSVDLKPMDNAFLLDAIVTRNVPEGITRMTMQNLFAPLSKAETMFASTPATLHSSIYPSLTMLTVGIAPWVRNILRRDIAMEKERRKASNLLSMGGKRRTRAARLAVEGGDRMRKERHFRALGADVVACSAGEDWEHAVEYEQERRRREMVNNV</sequence>
<dbReference type="Pfam" id="PF03215">
    <property type="entry name" value="Rad17"/>
    <property type="match status" value="1"/>
</dbReference>
<dbReference type="Proteomes" id="UP000326924">
    <property type="component" value="Unassembled WGS sequence"/>
</dbReference>
<dbReference type="EMBL" id="VXIS01000002">
    <property type="protein sequence ID" value="KAA8914863.1"/>
    <property type="molecule type" value="Genomic_DNA"/>
</dbReference>
<dbReference type="InterPro" id="IPR003593">
    <property type="entry name" value="AAA+_ATPase"/>
</dbReference>
<keyword evidence="3" id="KW-0378">Hydrolase</keyword>
<name>A0A5J5FBR1_9PEZI</name>
<dbReference type="PANTHER" id="PTHR23389">
    <property type="entry name" value="CHROMOSOME TRANSMISSION FIDELITY FACTOR 18"/>
    <property type="match status" value="1"/>
</dbReference>
<dbReference type="AlphaFoldDB" id="A0A5J5FBR1"/>
<protein>
    <submittedName>
        <fullName evidence="3">P-loop containing nucleoside triphosphate hydrolase protein</fullName>
    </submittedName>
</protein>
<accession>A0A5J5FBR1</accession>
<evidence type="ECO:0000259" key="2">
    <source>
        <dbReference type="SMART" id="SM00382"/>
    </source>
</evidence>
<feature type="compositionally biased region" description="Basic residues" evidence="1">
    <location>
        <begin position="224"/>
        <end position="242"/>
    </location>
</feature>
<dbReference type="Gene3D" id="3.40.50.300">
    <property type="entry name" value="P-loop containing nucleotide triphosphate hydrolases"/>
    <property type="match status" value="1"/>
</dbReference>
<organism evidence="3 4">
    <name type="scientific">Sphaerosporella brunnea</name>
    <dbReference type="NCBI Taxonomy" id="1250544"/>
    <lineage>
        <taxon>Eukaryota</taxon>
        <taxon>Fungi</taxon>
        <taxon>Dikarya</taxon>
        <taxon>Ascomycota</taxon>
        <taxon>Pezizomycotina</taxon>
        <taxon>Pezizomycetes</taxon>
        <taxon>Pezizales</taxon>
        <taxon>Pyronemataceae</taxon>
        <taxon>Sphaerosporella</taxon>
    </lineage>
</organism>
<dbReference type="OrthoDB" id="9996895at2759"/>
<dbReference type="PANTHER" id="PTHR23389:SF21">
    <property type="entry name" value="ATPASE FAMILY AAA DOMAIN-CONTAINING PROTEIN 5"/>
    <property type="match status" value="1"/>
</dbReference>
<dbReference type="SMART" id="SM00382">
    <property type="entry name" value="AAA"/>
    <property type="match status" value="1"/>
</dbReference>
<evidence type="ECO:0000313" key="4">
    <source>
        <dbReference type="Proteomes" id="UP000326924"/>
    </source>
</evidence>
<comment type="caution">
    <text evidence="3">The sequence shown here is derived from an EMBL/GenBank/DDBJ whole genome shotgun (WGS) entry which is preliminary data.</text>
</comment>
<dbReference type="GO" id="GO:0003677">
    <property type="term" value="F:DNA binding"/>
    <property type="evidence" value="ECO:0007669"/>
    <property type="project" value="TreeGrafter"/>
</dbReference>
<reference evidence="3 4" key="1">
    <citation type="submission" date="2019-09" db="EMBL/GenBank/DDBJ databases">
        <title>Draft genome of the ectomycorrhizal ascomycete Sphaerosporella brunnea.</title>
        <authorList>
            <consortium name="DOE Joint Genome Institute"/>
            <person name="Benucci G.M."/>
            <person name="Marozzi G."/>
            <person name="Antonielli L."/>
            <person name="Sanchez S."/>
            <person name="Marco P."/>
            <person name="Wang X."/>
            <person name="Falini L.B."/>
            <person name="Barry K."/>
            <person name="Haridas S."/>
            <person name="Lipzen A."/>
            <person name="Labutti K."/>
            <person name="Grigoriev I.V."/>
            <person name="Murat C."/>
            <person name="Martin F."/>
            <person name="Albertini E."/>
            <person name="Donnini D."/>
            <person name="Bonito G."/>
        </authorList>
    </citation>
    <scope>NUCLEOTIDE SEQUENCE [LARGE SCALE GENOMIC DNA]</scope>
    <source>
        <strain evidence="3 4">Sb_GMNB300</strain>
    </source>
</reference>
<dbReference type="InterPro" id="IPR027417">
    <property type="entry name" value="P-loop_NTPase"/>
</dbReference>
<feature type="region of interest" description="Disordered" evidence="1">
    <location>
        <begin position="221"/>
        <end position="249"/>
    </location>
</feature>
<evidence type="ECO:0000313" key="3">
    <source>
        <dbReference type="EMBL" id="KAA8914863.1"/>
    </source>
</evidence>
<dbReference type="GO" id="GO:0016787">
    <property type="term" value="F:hydrolase activity"/>
    <property type="evidence" value="ECO:0007669"/>
    <property type="project" value="UniProtKB-KW"/>
</dbReference>
<dbReference type="InParanoid" id="A0A5J5FBR1"/>
<dbReference type="SUPFAM" id="SSF52540">
    <property type="entry name" value="P-loop containing nucleoside triphosphate hydrolases"/>
    <property type="match status" value="1"/>
</dbReference>
<keyword evidence="4" id="KW-1185">Reference proteome</keyword>
<evidence type="ECO:0000256" key="1">
    <source>
        <dbReference type="SAM" id="MobiDB-lite"/>
    </source>
</evidence>
<gene>
    <name evidence="3" type="ORF">FN846DRAFT_770688</name>
</gene>
<proteinExistence type="predicted"/>
<feature type="domain" description="AAA+ ATPase" evidence="2">
    <location>
        <begin position="301"/>
        <end position="456"/>
    </location>
</feature>